<comment type="caution">
    <text evidence="1">The sequence shown here is derived from an EMBL/GenBank/DDBJ whole genome shotgun (WGS) entry which is preliminary data.</text>
</comment>
<evidence type="ECO:0000313" key="2">
    <source>
        <dbReference type="Proteomes" id="UP001234297"/>
    </source>
</evidence>
<evidence type="ECO:0000313" key="1">
    <source>
        <dbReference type="EMBL" id="KAJ8627357.1"/>
    </source>
</evidence>
<gene>
    <name evidence="1" type="ORF">MRB53_020664</name>
</gene>
<sequence>MLIWRYCIQEIMGLQIGDWVEKTIRCAPSSRSERRSEETSRFKGESKRVGDDEGEVEEEENEEAQEEEEKDEAEIQVGWQRQQDLVFLKCHQSITSCRGLGMFAYASPLPVAEKVY</sequence>
<protein>
    <submittedName>
        <fullName evidence="1">Uncharacterized protein</fullName>
    </submittedName>
</protein>
<accession>A0ACC2L1J5</accession>
<organism evidence="1 2">
    <name type="scientific">Persea americana</name>
    <name type="common">Avocado</name>
    <dbReference type="NCBI Taxonomy" id="3435"/>
    <lineage>
        <taxon>Eukaryota</taxon>
        <taxon>Viridiplantae</taxon>
        <taxon>Streptophyta</taxon>
        <taxon>Embryophyta</taxon>
        <taxon>Tracheophyta</taxon>
        <taxon>Spermatophyta</taxon>
        <taxon>Magnoliopsida</taxon>
        <taxon>Magnoliidae</taxon>
        <taxon>Laurales</taxon>
        <taxon>Lauraceae</taxon>
        <taxon>Persea</taxon>
    </lineage>
</organism>
<proteinExistence type="predicted"/>
<dbReference type="Proteomes" id="UP001234297">
    <property type="component" value="Chromosome 6"/>
</dbReference>
<reference evidence="1 2" key="1">
    <citation type="journal article" date="2022" name="Hortic Res">
        <title>A haplotype resolved chromosomal level avocado genome allows analysis of novel avocado genes.</title>
        <authorList>
            <person name="Nath O."/>
            <person name="Fletcher S.J."/>
            <person name="Hayward A."/>
            <person name="Shaw L.M."/>
            <person name="Masouleh A.K."/>
            <person name="Furtado A."/>
            <person name="Henry R.J."/>
            <person name="Mitter N."/>
        </authorList>
    </citation>
    <scope>NUCLEOTIDE SEQUENCE [LARGE SCALE GENOMIC DNA]</scope>
    <source>
        <strain evidence="2">cv. Hass</strain>
    </source>
</reference>
<dbReference type="EMBL" id="CM056814">
    <property type="protein sequence ID" value="KAJ8627357.1"/>
    <property type="molecule type" value="Genomic_DNA"/>
</dbReference>
<name>A0ACC2L1J5_PERAE</name>
<keyword evidence="2" id="KW-1185">Reference proteome</keyword>